<comment type="similarity">
    <text evidence="1">Belongs to the beta type-B retroviral polymerase family. HERV class-II K(HML-2) pol subfamily.</text>
</comment>
<reference evidence="7" key="1">
    <citation type="submission" date="2021-02" db="EMBL/GenBank/DDBJ databases">
        <title>Comparative genomics reveals that relaxation of natural selection precedes convergent phenotypic evolution of cavefish.</title>
        <authorList>
            <person name="Peng Z."/>
        </authorList>
    </citation>
    <scope>NUCLEOTIDE SEQUENCE</scope>
    <source>
        <tissue evidence="7">Muscle</tissue>
    </source>
</reference>
<dbReference type="InterPro" id="IPR036397">
    <property type="entry name" value="RNaseH_sf"/>
</dbReference>
<dbReference type="Pfam" id="PF00665">
    <property type="entry name" value="rve"/>
    <property type="match status" value="1"/>
</dbReference>
<dbReference type="FunFam" id="3.30.70.270:FF:000063">
    <property type="entry name" value="Zinc knuckle domaincontaining protein"/>
    <property type="match status" value="1"/>
</dbReference>
<evidence type="ECO:0000259" key="5">
    <source>
        <dbReference type="PROSITE" id="PS50878"/>
    </source>
</evidence>
<keyword evidence="3" id="KW-0511">Multifunctional enzyme</keyword>
<evidence type="ECO:0000313" key="8">
    <source>
        <dbReference type="Proteomes" id="UP001059041"/>
    </source>
</evidence>
<dbReference type="PROSITE" id="PS50878">
    <property type="entry name" value="RT_POL"/>
    <property type="match status" value="1"/>
</dbReference>
<organism evidence="7 8">
    <name type="scientific">Triplophysa rosa</name>
    <name type="common">Cave loach</name>
    <dbReference type="NCBI Taxonomy" id="992332"/>
    <lineage>
        <taxon>Eukaryota</taxon>
        <taxon>Metazoa</taxon>
        <taxon>Chordata</taxon>
        <taxon>Craniata</taxon>
        <taxon>Vertebrata</taxon>
        <taxon>Euteleostomi</taxon>
        <taxon>Actinopterygii</taxon>
        <taxon>Neopterygii</taxon>
        <taxon>Teleostei</taxon>
        <taxon>Ostariophysi</taxon>
        <taxon>Cypriniformes</taxon>
        <taxon>Nemacheilidae</taxon>
        <taxon>Triplophysa</taxon>
    </lineage>
</organism>
<dbReference type="Pfam" id="PF00078">
    <property type="entry name" value="RVT_1"/>
    <property type="match status" value="1"/>
</dbReference>
<dbReference type="InterPro" id="IPR043128">
    <property type="entry name" value="Rev_trsase/Diguanyl_cyclase"/>
</dbReference>
<dbReference type="InterPro" id="IPR050951">
    <property type="entry name" value="Retrovirus_Pol_polyprotein"/>
</dbReference>
<dbReference type="InterPro" id="IPR041588">
    <property type="entry name" value="Integrase_H2C2"/>
</dbReference>
<feature type="domain" description="Reverse transcriptase" evidence="5">
    <location>
        <begin position="1"/>
        <end position="65"/>
    </location>
</feature>
<dbReference type="SUPFAM" id="SSF53098">
    <property type="entry name" value="Ribonuclease H-like"/>
    <property type="match status" value="1"/>
</dbReference>
<evidence type="ECO:0000256" key="1">
    <source>
        <dbReference type="ARBA" id="ARBA00010879"/>
    </source>
</evidence>
<dbReference type="InterPro" id="IPR012337">
    <property type="entry name" value="RNaseH-like_sf"/>
</dbReference>
<dbReference type="EC" id="3.1.26.4" evidence="2"/>
<dbReference type="Gene3D" id="3.30.70.270">
    <property type="match status" value="2"/>
</dbReference>
<dbReference type="Gene3D" id="3.30.420.10">
    <property type="entry name" value="Ribonuclease H-like superfamily/Ribonuclease H"/>
    <property type="match status" value="1"/>
</dbReference>
<dbReference type="PROSITE" id="PS50994">
    <property type="entry name" value="INTEGRASE"/>
    <property type="match status" value="1"/>
</dbReference>
<evidence type="ECO:0000259" key="6">
    <source>
        <dbReference type="PROSITE" id="PS50994"/>
    </source>
</evidence>
<dbReference type="AlphaFoldDB" id="A0A9W7W9U2"/>
<dbReference type="FunFam" id="3.30.420.10:FF:000063">
    <property type="entry name" value="Retrovirus-related Pol polyprotein from transposon 297-like Protein"/>
    <property type="match status" value="1"/>
</dbReference>
<evidence type="ECO:0000256" key="2">
    <source>
        <dbReference type="ARBA" id="ARBA00012180"/>
    </source>
</evidence>
<sequence>MENVIEGLEGVRVYIDDIVVWGTTLEQHNTRLRNVFQRIQNNGVKLNKCKCQFGVKELVFLGDKLSEQGVEPERSKVQAILDMPTPTDKQGVLRVMGMINFIGKFIPNLSSKTACMRALLLHSSEFNWTARHEKEWTDLKVTLTTEPVLAFFDCSKPLNISTDASKEGLGAVLLQSEDHKPLISIIKQNLNDMSPRIQRLMMKLQRYDFKLIYTPGKYLVLADALSRAPVRSTQDEPSSTEEDVDLHVNLVAETLPVSDCKLKQLAHETAKDVTLQAVINNLENGWPKGLSPQYFHIRSELSVVNGLLLRKNRIVIPESMRYDMLKRIHEGHLGIEKCKRRAREAVYWPGIKGDIEQMVSKCQTCLKYRNKQAKEPMIIADQTAEGWEKVGTDLFHFNGKDYLLVIDYYSNYPEIALLGDSTAGKVITHMKSIFARHGIPKVVVSDNGPCYNCKEFEQFAMEYEFQHTTSSPLHPQANGKAERGVQSIKRLLKKALEDGSDPYLALLSYRASPLECGVSPAEMLMGRKLLTTLPCVSRIKPNQDLRRRKELLKHKQKRYFDRTTKILQPLCKQDVVRVQNADTWSRKAVVLEEVNPRSYKVQTENGQVLRRNRRSLLKTKEDTNEHKQIEMEQRDDCIFKSESELPTKDNEHSDIQVFRRSSRTIKKPERLNL</sequence>
<dbReference type="PANTHER" id="PTHR37984:SF5">
    <property type="entry name" value="PROTEIN NYNRIN-LIKE"/>
    <property type="match status" value="1"/>
</dbReference>
<dbReference type="Gene3D" id="1.10.340.70">
    <property type="match status" value="1"/>
</dbReference>
<dbReference type="Pfam" id="PF17921">
    <property type="entry name" value="Integrase_H2C2"/>
    <property type="match status" value="1"/>
</dbReference>
<dbReference type="InterPro" id="IPR001584">
    <property type="entry name" value="Integrase_cat-core"/>
</dbReference>
<dbReference type="InterPro" id="IPR043502">
    <property type="entry name" value="DNA/RNA_pol_sf"/>
</dbReference>
<evidence type="ECO:0000256" key="3">
    <source>
        <dbReference type="ARBA" id="ARBA00023268"/>
    </source>
</evidence>
<name>A0A9W7W9U2_TRIRA</name>
<dbReference type="GO" id="GO:0015074">
    <property type="term" value="P:DNA integration"/>
    <property type="evidence" value="ECO:0007669"/>
    <property type="project" value="InterPro"/>
</dbReference>
<dbReference type="InterPro" id="IPR041577">
    <property type="entry name" value="RT_RNaseH_2"/>
</dbReference>
<dbReference type="GO" id="GO:0003676">
    <property type="term" value="F:nucleic acid binding"/>
    <property type="evidence" value="ECO:0007669"/>
    <property type="project" value="InterPro"/>
</dbReference>
<comment type="caution">
    <text evidence="7">The sequence shown here is derived from an EMBL/GenBank/DDBJ whole genome shotgun (WGS) entry which is preliminary data.</text>
</comment>
<evidence type="ECO:0000313" key="7">
    <source>
        <dbReference type="EMBL" id="KAI7790353.1"/>
    </source>
</evidence>
<dbReference type="FunFam" id="1.10.340.70:FF:000003">
    <property type="entry name" value="Protein CBG25708"/>
    <property type="match status" value="1"/>
</dbReference>
<feature type="domain" description="Integrase catalytic" evidence="6">
    <location>
        <begin position="372"/>
        <end position="549"/>
    </location>
</feature>
<keyword evidence="8" id="KW-1185">Reference proteome</keyword>
<dbReference type="PANTHER" id="PTHR37984">
    <property type="entry name" value="PROTEIN CBG26694"/>
    <property type="match status" value="1"/>
</dbReference>
<dbReference type="SUPFAM" id="SSF56672">
    <property type="entry name" value="DNA/RNA polymerases"/>
    <property type="match status" value="1"/>
</dbReference>
<dbReference type="GO" id="GO:0004523">
    <property type="term" value="F:RNA-DNA hybrid ribonuclease activity"/>
    <property type="evidence" value="ECO:0007669"/>
    <property type="project" value="UniProtKB-EC"/>
</dbReference>
<protein>
    <recommendedName>
        <fullName evidence="4">Gypsy retrotransposon integrase-like protein 1</fullName>
        <ecNumber evidence="2">3.1.26.4</ecNumber>
    </recommendedName>
</protein>
<dbReference type="InterPro" id="IPR000477">
    <property type="entry name" value="RT_dom"/>
</dbReference>
<dbReference type="EMBL" id="JAFHDT010000156">
    <property type="protein sequence ID" value="KAI7790353.1"/>
    <property type="molecule type" value="Genomic_DNA"/>
</dbReference>
<accession>A0A9W7W9U2</accession>
<evidence type="ECO:0000256" key="4">
    <source>
        <dbReference type="ARBA" id="ARBA00039658"/>
    </source>
</evidence>
<dbReference type="Pfam" id="PF17919">
    <property type="entry name" value="RT_RNaseH_2"/>
    <property type="match status" value="1"/>
</dbReference>
<dbReference type="Proteomes" id="UP001059041">
    <property type="component" value="Unassembled WGS sequence"/>
</dbReference>
<gene>
    <name evidence="7" type="ORF">IRJ41_020250</name>
</gene>
<proteinExistence type="inferred from homology"/>